<organism evidence="2 3">
    <name type="scientific">Erythroxylum novogranatense</name>
    <dbReference type="NCBI Taxonomy" id="1862640"/>
    <lineage>
        <taxon>Eukaryota</taxon>
        <taxon>Viridiplantae</taxon>
        <taxon>Streptophyta</taxon>
        <taxon>Embryophyta</taxon>
        <taxon>Tracheophyta</taxon>
        <taxon>Spermatophyta</taxon>
        <taxon>Magnoliopsida</taxon>
        <taxon>eudicotyledons</taxon>
        <taxon>Gunneridae</taxon>
        <taxon>Pentapetalae</taxon>
        <taxon>rosids</taxon>
        <taxon>fabids</taxon>
        <taxon>Malpighiales</taxon>
        <taxon>Erythroxylaceae</taxon>
        <taxon>Erythroxylum</taxon>
    </lineage>
</organism>
<evidence type="ECO:0000313" key="3">
    <source>
        <dbReference type="Proteomes" id="UP001159364"/>
    </source>
</evidence>
<feature type="region of interest" description="Disordered" evidence="1">
    <location>
        <begin position="76"/>
        <end position="110"/>
    </location>
</feature>
<feature type="compositionally biased region" description="Low complexity" evidence="1">
    <location>
        <begin position="80"/>
        <end position="104"/>
    </location>
</feature>
<keyword evidence="3" id="KW-1185">Reference proteome</keyword>
<keyword evidence="2" id="KW-0496">Mitochondrion</keyword>
<dbReference type="EMBL" id="JAIWQS010000258">
    <property type="protein sequence ID" value="KAJ8746989.1"/>
    <property type="molecule type" value="Genomic_DNA"/>
</dbReference>
<protein>
    <submittedName>
        <fullName evidence="2">Uncharacterized protein</fullName>
    </submittedName>
</protein>
<comment type="caution">
    <text evidence="2">The sequence shown here is derived from an EMBL/GenBank/DDBJ whole genome shotgun (WGS) entry which is preliminary data.</text>
</comment>
<dbReference type="Proteomes" id="UP001159364">
    <property type="component" value="Unassembled WGS sequence"/>
</dbReference>
<gene>
    <name evidence="2" type="ORF">K2173_012848</name>
</gene>
<evidence type="ECO:0000313" key="2">
    <source>
        <dbReference type="EMBL" id="KAJ8746989.1"/>
    </source>
</evidence>
<reference evidence="2 3" key="1">
    <citation type="submission" date="2021-09" db="EMBL/GenBank/DDBJ databases">
        <title>Genomic insights and catalytic innovation underlie evolution of tropane alkaloids biosynthesis.</title>
        <authorList>
            <person name="Wang Y.-J."/>
            <person name="Tian T."/>
            <person name="Huang J.-P."/>
            <person name="Huang S.-X."/>
        </authorList>
    </citation>
    <scope>NUCLEOTIDE SEQUENCE [LARGE SCALE GENOMIC DNA]</scope>
    <source>
        <strain evidence="2">KIB-2018</strain>
        <tissue evidence="2">Leaf</tissue>
    </source>
</reference>
<name>A0AAV8S4H5_9ROSI</name>
<sequence>MEIHYGNGGRHIFESTRSWTIDSGGAFECGNFWGTKLRLVGGGFVRIRGPGIKTYGTGTSREGTPVNQQAAIPVPPANPVPSTEAAQEALPQAPAPAEVAQPNPHANPFPPLPPQPDFDSVNHIIRNRLLVHRLGQRHASVSEAEIDRIVDLKGQILNRMSQLDGNPFWHRHRNKLIRDYILPPRRGKWKISVLEAKLQQLGGENATSSSIYKELIKARDFFHIDGPFRGPIGN</sequence>
<evidence type="ECO:0000256" key="1">
    <source>
        <dbReference type="SAM" id="MobiDB-lite"/>
    </source>
</evidence>
<geneLocation type="mitochondrion" evidence="2"/>
<accession>A0AAV8S4H5</accession>
<proteinExistence type="predicted"/>
<dbReference type="AlphaFoldDB" id="A0AAV8S4H5"/>